<feature type="region of interest" description="Disordered" evidence="6">
    <location>
        <begin position="223"/>
        <end position="275"/>
    </location>
</feature>
<evidence type="ECO:0000256" key="5">
    <source>
        <dbReference type="HAMAP-Rule" id="MF_01320"/>
    </source>
</evidence>
<evidence type="ECO:0000259" key="8">
    <source>
        <dbReference type="SMART" id="SM01383"/>
    </source>
</evidence>
<dbReference type="FunFam" id="4.10.950.10:FF:000001">
    <property type="entry name" value="50S ribosomal protein L2"/>
    <property type="match status" value="1"/>
</dbReference>
<keyword evidence="3 5" id="KW-0687">Ribonucleoprotein</keyword>
<evidence type="ECO:0000259" key="7">
    <source>
        <dbReference type="SMART" id="SM01382"/>
    </source>
</evidence>
<accession>A0A1M7SEP6</accession>
<dbReference type="AlphaFoldDB" id="A0A1M7SEP6"/>
<organism evidence="9 10">
    <name type="scientific">Desulfovibrio litoralis DSM 11393</name>
    <dbReference type="NCBI Taxonomy" id="1121455"/>
    <lineage>
        <taxon>Bacteria</taxon>
        <taxon>Pseudomonadati</taxon>
        <taxon>Thermodesulfobacteriota</taxon>
        <taxon>Desulfovibrionia</taxon>
        <taxon>Desulfovibrionales</taxon>
        <taxon>Desulfovibrionaceae</taxon>
        <taxon>Desulfovibrio</taxon>
    </lineage>
</organism>
<evidence type="ECO:0000313" key="9">
    <source>
        <dbReference type="EMBL" id="SHN56762.1"/>
    </source>
</evidence>
<dbReference type="Gene3D" id="4.10.950.10">
    <property type="entry name" value="Ribosomal protein L2, domain 3"/>
    <property type="match status" value="1"/>
</dbReference>
<dbReference type="OrthoDB" id="9778722at2"/>
<dbReference type="InterPro" id="IPR014726">
    <property type="entry name" value="Ribosomal_uL2_dom3"/>
</dbReference>
<protein>
    <recommendedName>
        <fullName evidence="4 5">Large ribosomal subunit protein uL2</fullName>
    </recommendedName>
</protein>
<dbReference type="PANTHER" id="PTHR13691">
    <property type="entry name" value="RIBOSOMAL PROTEIN L2"/>
    <property type="match status" value="1"/>
</dbReference>
<comment type="similarity">
    <text evidence="1 5">Belongs to the universal ribosomal protein uL2 family.</text>
</comment>
<gene>
    <name evidence="5" type="primary">rplB</name>
    <name evidence="9" type="ORF">SAMN02745728_00834</name>
</gene>
<comment type="subunit">
    <text evidence="5">Part of the 50S ribosomal subunit. Forms a bridge to the 30S subunit in the 70S ribosome.</text>
</comment>
<dbReference type="InterPro" id="IPR002171">
    <property type="entry name" value="Ribosomal_uL2"/>
</dbReference>
<keyword evidence="5" id="KW-0694">RNA-binding</keyword>
<dbReference type="SMART" id="SM01382">
    <property type="entry name" value="Ribosomal_L2_C"/>
    <property type="match status" value="1"/>
</dbReference>
<dbReference type="SUPFAM" id="SSF50249">
    <property type="entry name" value="Nucleic acid-binding proteins"/>
    <property type="match status" value="1"/>
</dbReference>
<dbReference type="Gene3D" id="2.40.50.140">
    <property type="entry name" value="Nucleic acid-binding proteins"/>
    <property type="match status" value="1"/>
</dbReference>
<reference evidence="9 10" key="1">
    <citation type="submission" date="2016-12" db="EMBL/GenBank/DDBJ databases">
        <authorList>
            <person name="Song W.-J."/>
            <person name="Kurnit D.M."/>
        </authorList>
    </citation>
    <scope>NUCLEOTIDE SEQUENCE [LARGE SCALE GENOMIC DNA]</scope>
    <source>
        <strain evidence="9 10">DSM 11393</strain>
    </source>
</reference>
<dbReference type="Proteomes" id="UP000186469">
    <property type="component" value="Unassembled WGS sequence"/>
</dbReference>
<keyword evidence="5" id="KW-0699">rRNA-binding</keyword>
<dbReference type="EMBL" id="FRDI01000003">
    <property type="protein sequence ID" value="SHN56762.1"/>
    <property type="molecule type" value="Genomic_DNA"/>
</dbReference>
<name>A0A1M7SEP6_9BACT</name>
<dbReference type="GO" id="GO:0002181">
    <property type="term" value="P:cytoplasmic translation"/>
    <property type="evidence" value="ECO:0007669"/>
    <property type="project" value="TreeGrafter"/>
</dbReference>
<dbReference type="STRING" id="1121455.SAMN02745728_00834"/>
<dbReference type="Pfam" id="PF00181">
    <property type="entry name" value="Ribosomal_L2_N"/>
    <property type="match status" value="1"/>
</dbReference>
<dbReference type="InterPro" id="IPR022669">
    <property type="entry name" value="Ribosomal_uL2_C"/>
</dbReference>
<dbReference type="InterPro" id="IPR005880">
    <property type="entry name" value="Ribosomal_uL2_bac/org-type"/>
</dbReference>
<evidence type="ECO:0000313" key="10">
    <source>
        <dbReference type="Proteomes" id="UP000186469"/>
    </source>
</evidence>
<dbReference type="SMART" id="SM01383">
    <property type="entry name" value="Ribosomal_L2"/>
    <property type="match status" value="1"/>
</dbReference>
<evidence type="ECO:0000256" key="1">
    <source>
        <dbReference type="ARBA" id="ARBA00005636"/>
    </source>
</evidence>
<dbReference type="SUPFAM" id="SSF50104">
    <property type="entry name" value="Translation proteins SH3-like domain"/>
    <property type="match status" value="1"/>
</dbReference>
<dbReference type="InterPro" id="IPR008991">
    <property type="entry name" value="Translation_prot_SH3-like_sf"/>
</dbReference>
<dbReference type="GO" id="GO:0015934">
    <property type="term" value="C:large ribosomal subunit"/>
    <property type="evidence" value="ECO:0007669"/>
    <property type="project" value="InterPro"/>
</dbReference>
<dbReference type="PIRSF" id="PIRSF002158">
    <property type="entry name" value="Ribosomal_L2"/>
    <property type="match status" value="1"/>
</dbReference>
<dbReference type="GO" id="GO:0003735">
    <property type="term" value="F:structural constituent of ribosome"/>
    <property type="evidence" value="ECO:0007669"/>
    <property type="project" value="InterPro"/>
</dbReference>
<comment type="function">
    <text evidence="5">One of the primary rRNA binding proteins. Required for association of the 30S and 50S subunits to form the 70S ribosome, for tRNA binding and peptide bond formation. It has been suggested to have peptidyltransferase activity; this is somewhat controversial. Makes several contacts with the 16S rRNA in the 70S ribosome.</text>
</comment>
<dbReference type="Pfam" id="PF03947">
    <property type="entry name" value="Ribosomal_L2_C"/>
    <property type="match status" value="1"/>
</dbReference>
<evidence type="ECO:0000256" key="6">
    <source>
        <dbReference type="SAM" id="MobiDB-lite"/>
    </source>
</evidence>
<dbReference type="GO" id="GO:0016740">
    <property type="term" value="F:transferase activity"/>
    <property type="evidence" value="ECO:0007669"/>
    <property type="project" value="InterPro"/>
</dbReference>
<feature type="domain" description="Large ribosomal subunit protein uL2 C-terminal" evidence="7">
    <location>
        <begin position="124"/>
        <end position="252"/>
    </location>
</feature>
<evidence type="ECO:0000256" key="2">
    <source>
        <dbReference type="ARBA" id="ARBA00022980"/>
    </source>
</evidence>
<feature type="domain" description="Large ribosomal subunit protein uL2 RNA-binding" evidence="8">
    <location>
        <begin position="42"/>
        <end position="118"/>
    </location>
</feature>
<dbReference type="PANTHER" id="PTHR13691:SF5">
    <property type="entry name" value="LARGE RIBOSOMAL SUBUNIT PROTEIN UL2M"/>
    <property type="match status" value="1"/>
</dbReference>
<dbReference type="GO" id="GO:0019843">
    <property type="term" value="F:rRNA binding"/>
    <property type="evidence" value="ECO:0007669"/>
    <property type="project" value="UniProtKB-UniRule"/>
</dbReference>
<evidence type="ECO:0000256" key="3">
    <source>
        <dbReference type="ARBA" id="ARBA00023274"/>
    </source>
</evidence>
<dbReference type="Gene3D" id="2.30.30.30">
    <property type="match status" value="1"/>
</dbReference>
<dbReference type="InterPro" id="IPR014722">
    <property type="entry name" value="Rib_uL2_dom2"/>
</dbReference>
<dbReference type="NCBIfam" id="TIGR01171">
    <property type="entry name" value="rplB_bact"/>
    <property type="match status" value="1"/>
</dbReference>
<dbReference type="FunFam" id="2.40.50.140:FF:000003">
    <property type="entry name" value="50S ribosomal protein L2"/>
    <property type="match status" value="1"/>
</dbReference>
<dbReference type="FunFam" id="2.30.30.30:FF:000001">
    <property type="entry name" value="50S ribosomal protein L2"/>
    <property type="match status" value="1"/>
</dbReference>
<proteinExistence type="inferred from homology"/>
<dbReference type="InterPro" id="IPR012340">
    <property type="entry name" value="NA-bd_OB-fold"/>
</dbReference>
<evidence type="ECO:0000256" key="4">
    <source>
        <dbReference type="ARBA" id="ARBA00035242"/>
    </source>
</evidence>
<dbReference type="InterPro" id="IPR022671">
    <property type="entry name" value="Ribosomal_uL2_CS"/>
</dbReference>
<dbReference type="PROSITE" id="PS00467">
    <property type="entry name" value="RIBOSOMAL_L2"/>
    <property type="match status" value="1"/>
</dbReference>
<keyword evidence="2 5" id="KW-0689">Ribosomal protein</keyword>
<sequence length="275" mass="30161">MSVRILKPTSPGRRGMTAYTFDEITRSTPEKSLVKGITESSGRNSYGRITSRRRGGGHKRLYRIIDFKRDKMGIPAKVAHIEYDPNRTARIALLHYADGEKRYILSPVDLKVGDQVISGVDADIKAGNALPMVRIPVGTILHNIELSPGRGGQFCRAAGTYAQLVAKEGKYALLRMPSGEVRKVLSAGIATIGQVGNIHHENMNLGKAGRNRWLGQRPKVRGVAMNPVDHPLGGGEGRSSGGRHPVTPWGKPTRGYKTRDRNKASTKLIVKRRSK</sequence>
<dbReference type="InterPro" id="IPR022666">
    <property type="entry name" value="Ribosomal_uL2_RNA-bd_dom"/>
</dbReference>
<dbReference type="RefSeq" id="WP_072696522.1">
    <property type="nucleotide sequence ID" value="NZ_FRDI01000003.1"/>
</dbReference>
<keyword evidence="10" id="KW-1185">Reference proteome</keyword>
<dbReference type="HAMAP" id="MF_01320_B">
    <property type="entry name" value="Ribosomal_uL2_B"/>
    <property type="match status" value="1"/>
</dbReference>